<name>A0AAN9SWW1_PSOTE</name>
<dbReference type="Proteomes" id="UP001386955">
    <property type="component" value="Unassembled WGS sequence"/>
</dbReference>
<dbReference type="EMBL" id="JAYMYS010000002">
    <property type="protein sequence ID" value="KAK7407102.1"/>
    <property type="molecule type" value="Genomic_DNA"/>
</dbReference>
<reference evidence="1 2" key="1">
    <citation type="submission" date="2024-01" db="EMBL/GenBank/DDBJ databases">
        <title>The genomes of 5 underutilized Papilionoideae crops provide insights into root nodulation and disease resistanc.</title>
        <authorList>
            <person name="Jiang F."/>
        </authorList>
    </citation>
    <scope>NUCLEOTIDE SEQUENCE [LARGE SCALE GENOMIC DNA]</scope>
    <source>
        <strain evidence="1">DUOXIRENSHENG_FW03</strain>
        <tissue evidence="1">Leaves</tissue>
    </source>
</reference>
<evidence type="ECO:0000313" key="1">
    <source>
        <dbReference type="EMBL" id="KAK7407102.1"/>
    </source>
</evidence>
<comment type="caution">
    <text evidence="1">The sequence shown here is derived from an EMBL/GenBank/DDBJ whole genome shotgun (WGS) entry which is preliminary data.</text>
</comment>
<organism evidence="1 2">
    <name type="scientific">Psophocarpus tetragonolobus</name>
    <name type="common">Winged bean</name>
    <name type="synonym">Dolichos tetragonolobus</name>
    <dbReference type="NCBI Taxonomy" id="3891"/>
    <lineage>
        <taxon>Eukaryota</taxon>
        <taxon>Viridiplantae</taxon>
        <taxon>Streptophyta</taxon>
        <taxon>Embryophyta</taxon>
        <taxon>Tracheophyta</taxon>
        <taxon>Spermatophyta</taxon>
        <taxon>Magnoliopsida</taxon>
        <taxon>eudicotyledons</taxon>
        <taxon>Gunneridae</taxon>
        <taxon>Pentapetalae</taxon>
        <taxon>rosids</taxon>
        <taxon>fabids</taxon>
        <taxon>Fabales</taxon>
        <taxon>Fabaceae</taxon>
        <taxon>Papilionoideae</taxon>
        <taxon>50 kb inversion clade</taxon>
        <taxon>NPAAA clade</taxon>
        <taxon>indigoferoid/millettioid clade</taxon>
        <taxon>Phaseoleae</taxon>
        <taxon>Psophocarpus</taxon>
    </lineage>
</organism>
<dbReference type="AlphaFoldDB" id="A0AAN9SWW1"/>
<gene>
    <name evidence="1" type="ORF">VNO78_08744</name>
</gene>
<keyword evidence="2" id="KW-1185">Reference proteome</keyword>
<sequence length="70" mass="8029">MYVLIREEKARLRFNYVDTRVRQLASLSLATQPRGVVLQNPLEEPLGLINVGFVLPQNHEDHVVGDRYAI</sequence>
<protein>
    <submittedName>
        <fullName evidence="1">Uncharacterized protein</fullName>
    </submittedName>
</protein>
<accession>A0AAN9SWW1</accession>
<proteinExistence type="predicted"/>
<evidence type="ECO:0000313" key="2">
    <source>
        <dbReference type="Proteomes" id="UP001386955"/>
    </source>
</evidence>